<reference evidence="2 3" key="1">
    <citation type="submission" date="2020-08" db="EMBL/GenBank/DDBJ databases">
        <title>Novel species isolated from subtropical streams in China.</title>
        <authorList>
            <person name="Lu H."/>
        </authorList>
    </citation>
    <scope>NUCLEOTIDE SEQUENCE [LARGE SCALE GENOMIC DNA]</scope>
    <source>
        <strain evidence="2 3">KCTC 52442</strain>
    </source>
</reference>
<accession>A0ABR6XMY2</accession>
<dbReference type="EMBL" id="JACOFU010000002">
    <property type="protein sequence ID" value="MBC3830864.1"/>
    <property type="molecule type" value="Genomic_DNA"/>
</dbReference>
<dbReference type="RefSeq" id="WP_186889911.1">
    <property type="nucleotide sequence ID" value="NZ_JACOFU010000002.1"/>
</dbReference>
<gene>
    <name evidence="2" type="ORF">H8K33_05040</name>
</gene>
<dbReference type="SUPFAM" id="SSF52540">
    <property type="entry name" value="P-loop containing nucleoside triphosphate hydrolases"/>
    <property type="match status" value="1"/>
</dbReference>
<dbReference type="InterPro" id="IPR038726">
    <property type="entry name" value="PDDEXK_AddAB-type"/>
</dbReference>
<organism evidence="2 3">
    <name type="scientific">Undibacterium amnicola</name>
    <dbReference type="NCBI Taxonomy" id="1834038"/>
    <lineage>
        <taxon>Bacteria</taxon>
        <taxon>Pseudomonadati</taxon>
        <taxon>Pseudomonadota</taxon>
        <taxon>Betaproteobacteria</taxon>
        <taxon>Burkholderiales</taxon>
        <taxon>Oxalobacteraceae</taxon>
        <taxon>Undibacterium</taxon>
    </lineage>
</organism>
<dbReference type="Proteomes" id="UP000643610">
    <property type="component" value="Unassembled WGS sequence"/>
</dbReference>
<dbReference type="Gene3D" id="1.10.486.10">
    <property type="entry name" value="PCRA, domain 4"/>
    <property type="match status" value="1"/>
</dbReference>
<proteinExistence type="predicted"/>
<dbReference type="Pfam" id="PF12705">
    <property type="entry name" value="PDDEXK_1"/>
    <property type="match status" value="1"/>
</dbReference>
<dbReference type="InterPro" id="IPR011604">
    <property type="entry name" value="PDDEXK-like_dom_sf"/>
</dbReference>
<comment type="caution">
    <text evidence="2">The sequence shown here is derived from an EMBL/GenBank/DDBJ whole genome shotgun (WGS) entry which is preliminary data.</text>
</comment>
<dbReference type="Gene3D" id="3.90.320.10">
    <property type="match status" value="1"/>
</dbReference>
<dbReference type="InterPro" id="IPR027417">
    <property type="entry name" value="P-loop_NTPase"/>
</dbReference>
<protein>
    <submittedName>
        <fullName evidence="2">PD-(D/E)XK nuclease family protein</fullName>
    </submittedName>
</protein>
<keyword evidence="3" id="KW-1185">Reference proteome</keyword>
<evidence type="ECO:0000313" key="2">
    <source>
        <dbReference type="EMBL" id="MBC3830864.1"/>
    </source>
</evidence>
<evidence type="ECO:0000313" key="3">
    <source>
        <dbReference type="Proteomes" id="UP000643610"/>
    </source>
</evidence>
<feature type="domain" description="PD-(D/E)XK endonuclease-like" evidence="1">
    <location>
        <begin position="689"/>
        <end position="961"/>
    </location>
</feature>
<name>A0ABR6XMY2_9BURK</name>
<evidence type="ECO:0000259" key="1">
    <source>
        <dbReference type="Pfam" id="PF12705"/>
    </source>
</evidence>
<dbReference type="Gene3D" id="3.40.50.300">
    <property type="entry name" value="P-loop containing nucleotide triphosphate hydrolases"/>
    <property type="match status" value="1"/>
</dbReference>
<sequence length="965" mass="108584">MARTTHLIPASAQFWSQVAQQFLAMQKKAGMPKDLFAEPDPVSDKDFSHLRVIVPTFEHAHLFTRALSVELGAEIGGHFIPPKIQTMFAWLGMQQPLPVSVSANSQRLMSLYAELRQHAWLKSLFGAQRNTDLLPLAQTLLNLADELTQVWLPQAVNGKKLDPQKMESTWHEALAQLPLPVQKMVSDETQLVWTLWQGQLDQHDKTVQEFQQMMRLADNAEMELFWIAPTMPDAIASAFLQAYQQRQPVHVISIDWRDTALPDAMQQAWPSLSAELVSASASTSAPMMQQNSIAISDQFGWSRLHLCEVSSLEEEAEQAAQCIIEWLQAGKQKIAVIAQDRVISRRLRALLERAQVYVADETGWKLSTTRAAACLAAWFEVVVTRADTMALLDFLKSPFLPLGVKGLDASELAEAVDKADLVMEIELALRRNNVVGNWDAVLYTLERQPQARVWLAQIARLAHQYGNSAGASRRSLKDWTQISIQTLTDLGMFDPLQEDLAGAQVVQMLQALNSDCHGLEMHFSFSEWRAFINLQMEATPFKQEQIDQRVVMLPLNGARLRCFDAVYLIGGDAKHLPSKPQETLFFTNAVRRECGLVTREQRQLQQLRDFAELILSNGEVVLSWQSQINGELNALSPWIEQVKLVMARQGKSALMSRLMSSKRVLAEHHLNTIIATQPRPDAAVLMPSTLSASGLSSLIACPYQFFAGRMLRLSAIDELSDMPEKRDYGDWLHAILKTYHDRLLADQLGLNDDRIGLLHAISDTWFARVLKQSPAALGYSIRWRKVIPAYVAWANEREADGWQFAFGEVWAEAQLAWDDGAITLRGRVDRIDERHLDNGEVERAVLDYKTKNKTALKARLKNFEDHQLAFYGLLQAKIPHSDDANDLDMTLLDPVDTAYYVALETERDKTGDVEASDYGKWKSELETAIRQNMCAIQHGAGLPAQGVESVCAYCDVRGLCRKGAW</sequence>